<feature type="domain" description="HTH luxR-type" evidence="9">
    <location>
        <begin position="832"/>
        <end position="897"/>
    </location>
</feature>
<dbReference type="InterPro" id="IPR023768">
    <property type="entry name" value="Tscrpt_reg_HTH_MalT"/>
</dbReference>
<comment type="caution">
    <text evidence="10">The sequence shown here is derived from an EMBL/GenBank/DDBJ whole genome shotgun (WGS) entry which is preliminary data.</text>
</comment>
<dbReference type="InterPro" id="IPR011990">
    <property type="entry name" value="TPR-like_helical_dom_sf"/>
</dbReference>
<dbReference type="GO" id="GO:0005524">
    <property type="term" value="F:ATP binding"/>
    <property type="evidence" value="ECO:0007669"/>
    <property type="project" value="UniProtKB-UniRule"/>
</dbReference>
<keyword evidence="4 8" id="KW-0238">DNA-binding</keyword>
<protein>
    <recommendedName>
        <fullName evidence="8">HTH-type transcriptional regulator MalT</fullName>
    </recommendedName>
    <alternativeName>
        <fullName evidence="8">ATP-dependent transcriptional activator MalT</fullName>
    </alternativeName>
</protein>
<evidence type="ECO:0000313" key="10">
    <source>
        <dbReference type="EMBL" id="TCV83645.1"/>
    </source>
</evidence>
<keyword evidence="2 8" id="KW-0067">ATP-binding</keyword>
<dbReference type="PRINTS" id="PR00038">
    <property type="entry name" value="HTHLUXR"/>
</dbReference>
<dbReference type="InterPro" id="IPR059106">
    <property type="entry name" value="WHD_MalT"/>
</dbReference>
<dbReference type="Gene3D" id="1.10.10.10">
    <property type="entry name" value="Winged helix-like DNA-binding domain superfamily/Winged helix DNA-binding domain"/>
    <property type="match status" value="1"/>
</dbReference>
<evidence type="ECO:0000256" key="2">
    <source>
        <dbReference type="ARBA" id="ARBA00022840"/>
    </source>
</evidence>
<comment type="subunit">
    <text evidence="8">Monomer in solution. Oligomerizes to an active state in the presence of the positive effectors ATP and maltotriose.</text>
</comment>
<evidence type="ECO:0000256" key="1">
    <source>
        <dbReference type="ARBA" id="ARBA00022741"/>
    </source>
</evidence>
<dbReference type="Proteomes" id="UP000294619">
    <property type="component" value="Unassembled WGS sequence"/>
</dbReference>
<dbReference type="PROSITE" id="PS00622">
    <property type="entry name" value="HTH_LUXR_1"/>
    <property type="match status" value="1"/>
</dbReference>
<comment type="activity regulation">
    <text evidence="8">Activated by ATP and maltotriose, which are both required for DNA binding.</text>
</comment>
<dbReference type="GO" id="GO:0003677">
    <property type="term" value="F:DNA binding"/>
    <property type="evidence" value="ECO:0007669"/>
    <property type="project" value="UniProtKB-KW"/>
</dbReference>
<dbReference type="Pfam" id="PF17874">
    <property type="entry name" value="TPR_MalT"/>
    <property type="match status" value="1"/>
</dbReference>
<accession>A0A4R3XV92</accession>
<dbReference type="GO" id="GO:0003700">
    <property type="term" value="F:DNA-binding transcription factor activity"/>
    <property type="evidence" value="ECO:0007669"/>
    <property type="project" value="UniProtKB-UniRule"/>
</dbReference>
<dbReference type="EMBL" id="VDGV01000057">
    <property type="protein sequence ID" value="TNG91567.1"/>
    <property type="molecule type" value="Genomic_DNA"/>
</dbReference>
<dbReference type="PROSITE" id="PS50043">
    <property type="entry name" value="HTH_LUXR_2"/>
    <property type="match status" value="1"/>
</dbReference>
<dbReference type="InterPro" id="IPR036388">
    <property type="entry name" value="WH-like_DNA-bd_sf"/>
</dbReference>
<dbReference type="NCBIfam" id="NF003420">
    <property type="entry name" value="PRK04841.1"/>
    <property type="match status" value="1"/>
</dbReference>
<evidence type="ECO:0000256" key="7">
    <source>
        <dbReference type="ARBA" id="ARBA00023277"/>
    </source>
</evidence>
<gene>
    <name evidence="8 11" type="primary">malT</name>
    <name evidence="10" type="ORF">EDC16_11411</name>
    <name evidence="11" type="ORF">FHQ21_07220</name>
</gene>
<keyword evidence="13" id="KW-1185">Reference proteome</keyword>
<comment type="function">
    <text evidence="8">Positively regulates the transcription of the maltose regulon whose gene products are responsible for uptake and catabolism of malto-oligosaccharides. Specifically binds to the promoter region of its target genes, recognizing a short DNA motif called the MalT box.</text>
</comment>
<keyword evidence="1 8" id="KW-0547">Nucleotide-binding</keyword>
<dbReference type="PANTHER" id="PTHR44688">
    <property type="entry name" value="DNA-BINDING TRANSCRIPTIONAL ACTIVATOR DEVR_DOSR"/>
    <property type="match status" value="1"/>
</dbReference>
<evidence type="ECO:0000256" key="8">
    <source>
        <dbReference type="HAMAP-Rule" id="MF_01247"/>
    </source>
</evidence>
<organism evidence="10 12">
    <name type="scientific">Testudinibacter aquarius</name>
    <dbReference type="NCBI Taxonomy" id="1524974"/>
    <lineage>
        <taxon>Bacteria</taxon>
        <taxon>Pseudomonadati</taxon>
        <taxon>Pseudomonadota</taxon>
        <taxon>Gammaproteobacteria</taxon>
        <taxon>Pasteurellales</taxon>
        <taxon>Pasteurellaceae</taxon>
        <taxon>Testudinibacter</taxon>
    </lineage>
</organism>
<evidence type="ECO:0000259" key="9">
    <source>
        <dbReference type="PROSITE" id="PS50043"/>
    </source>
</evidence>
<name>A0A4R3XV92_9PAST</name>
<keyword evidence="3 8" id="KW-0805">Transcription regulation</keyword>
<dbReference type="EMBL" id="SMCP01000014">
    <property type="protein sequence ID" value="TCV83645.1"/>
    <property type="molecule type" value="Genomic_DNA"/>
</dbReference>
<evidence type="ECO:0000256" key="6">
    <source>
        <dbReference type="ARBA" id="ARBA00023163"/>
    </source>
</evidence>
<dbReference type="AlphaFoldDB" id="A0A4R3XV92"/>
<evidence type="ECO:0000256" key="4">
    <source>
        <dbReference type="ARBA" id="ARBA00023125"/>
    </source>
</evidence>
<dbReference type="PANTHER" id="PTHR44688:SF16">
    <property type="entry name" value="DNA-BINDING TRANSCRIPTIONAL ACTIVATOR DEVR_DOSR"/>
    <property type="match status" value="1"/>
</dbReference>
<feature type="binding site" evidence="8">
    <location>
        <begin position="39"/>
        <end position="46"/>
    </location>
    <ligand>
        <name>ATP</name>
        <dbReference type="ChEBI" id="CHEBI:30616"/>
    </ligand>
</feature>
<reference evidence="11 13" key="2">
    <citation type="submission" date="2019-05" db="EMBL/GenBank/DDBJ databases">
        <title>Pasteurellaceae isolates from reptiles.</title>
        <authorList>
            <person name="Bojesen A.M."/>
            <person name="Lund E."/>
        </authorList>
    </citation>
    <scope>NUCLEOTIDE SEQUENCE [LARGE SCALE GENOMIC DNA]</scope>
    <source>
        <strain evidence="11 13">ELNT2x</strain>
    </source>
</reference>
<dbReference type="SUPFAM" id="SSF52540">
    <property type="entry name" value="P-loop containing nucleoside triphosphate hydrolases"/>
    <property type="match status" value="1"/>
</dbReference>
<keyword evidence="7 8" id="KW-0119">Carbohydrate metabolism</keyword>
<dbReference type="GO" id="GO:0045893">
    <property type="term" value="P:positive regulation of DNA-templated transcription"/>
    <property type="evidence" value="ECO:0007669"/>
    <property type="project" value="UniProtKB-UniRule"/>
</dbReference>
<dbReference type="SUPFAM" id="SSF48452">
    <property type="entry name" value="TPR-like"/>
    <property type="match status" value="1"/>
</dbReference>
<dbReference type="InterPro" id="IPR041617">
    <property type="entry name" value="TPR_MalT"/>
</dbReference>
<dbReference type="InterPro" id="IPR016032">
    <property type="entry name" value="Sig_transdc_resp-reg_C-effctor"/>
</dbReference>
<keyword evidence="5 8" id="KW-0010">Activator</keyword>
<dbReference type="GO" id="GO:0045913">
    <property type="term" value="P:positive regulation of carbohydrate metabolic process"/>
    <property type="evidence" value="ECO:0007669"/>
    <property type="project" value="UniProtKB-UniRule"/>
</dbReference>
<reference evidence="10 12" key="1">
    <citation type="submission" date="2019-03" db="EMBL/GenBank/DDBJ databases">
        <title>Genomic Encyclopedia of Type Strains, Phase IV (KMG-IV): sequencing the most valuable type-strain genomes for metagenomic binning, comparative biology and taxonomic classification.</title>
        <authorList>
            <person name="Goeker M."/>
        </authorList>
    </citation>
    <scope>NUCLEOTIDE SEQUENCE [LARGE SCALE GENOMIC DNA]</scope>
    <source>
        <strain evidence="10 12">DSM 28140</strain>
    </source>
</reference>
<evidence type="ECO:0000313" key="12">
    <source>
        <dbReference type="Proteomes" id="UP000294619"/>
    </source>
</evidence>
<evidence type="ECO:0000313" key="11">
    <source>
        <dbReference type="EMBL" id="TNG91567.1"/>
    </source>
</evidence>
<dbReference type="CDD" id="cd06170">
    <property type="entry name" value="LuxR_C_like"/>
    <property type="match status" value="1"/>
</dbReference>
<comment type="similarity">
    <text evidence="8">Belongs to the MalT family.</text>
</comment>
<evidence type="ECO:0000313" key="13">
    <source>
        <dbReference type="Proteomes" id="UP000305526"/>
    </source>
</evidence>
<evidence type="ECO:0000256" key="3">
    <source>
        <dbReference type="ARBA" id="ARBA00023015"/>
    </source>
</evidence>
<dbReference type="Proteomes" id="UP000305526">
    <property type="component" value="Unassembled WGS sequence"/>
</dbReference>
<dbReference type="InterPro" id="IPR027417">
    <property type="entry name" value="P-loop_NTPase"/>
</dbReference>
<dbReference type="HAMAP" id="MF_01247">
    <property type="entry name" value="HTH_type_MalT"/>
    <property type="match status" value="1"/>
</dbReference>
<dbReference type="SUPFAM" id="SSF46894">
    <property type="entry name" value="C-terminal effector domain of the bipartite response regulators"/>
    <property type="match status" value="1"/>
</dbReference>
<evidence type="ECO:0000256" key="5">
    <source>
        <dbReference type="ARBA" id="ARBA00023159"/>
    </source>
</evidence>
<proteinExistence type="inferred from homology"/>
<dbReference type="RefSeq" id="WP_132968024.1">
    <property type="nucleotide sequence ID" value="NZ_LEKL01000027.1"/>
</dbReference>
<dbReference type="Pfam" id="PF00196">
    <property type="entry name" value="GerE"/>
    <property type="match status" value="1"/>
</dbReference>
<sequence>MLIPSKLSHSSRLQHVVVRSRLLAVLEQAAQYPLVLINAPAGYGKTTLLSQWAENQQNLGWYSLDESDNESERFIAYFRAALARATHQENCSTTNPAQTNFLAALSQLLVESNRFKPHFFVVIDDYHLIDNHDIHEGLKFWIKNQPQNMTLILISRSMPPLNLANLRVQELLLELDITQLPFTHDESRQFFQGRIDPEPEQEALSEQEIHRLCDQVEGWPTALQLVNLYARQHQTSLHEAAKSITKINSNHISEYLNDEVFHNLDADTRLFLLRCSLLRSMNEFLVEKITGLSDSRLRLDNLVKQGLFVYPINIDQQEQWWRFHPLFASFLTHSRELTLPELQHLHQQAADAWLEIGYGTEALYHAMQLQQPETLLALLQQIGWQLYHQGELKLLEESLSAVQFQQLATYPRLVLLQAWLLQSQHKHHEVGGLLQKFSAAIQQQNIDIDRQLQAEFDALRAQVAINAGDDQTALQLATTALQYLPQEKQYAHIVATAVIGEAQHCRGQLNQALKMMREAEKLAQQNQAYHHILWSLLQQAEILLAQGFLQTAYDILDKATLLVKKQHLQKLPMYEFLLRLKGHILWEWYSLDKAEAMAEAGLEVLANEADKLQCLSLLAKISITRGNLDNAERILRHQRNLLQTHHYHNDWLSHHNEAELLCWQMKDDRQQTRSWLLQSDRPAQDTNHFSHRQWRNIVRANIILQQYADALLLSEKLISTARTYNFISELNKDLVLYNRICFLQGNAVAAQKSLLEALELSKQTNFISIFVIEGEIMAQQLRQLLQLNILDELLTHKAQFILRSINQYYRHKFAHFDETFVEKLLQNPQVPELLRISPLTQREWQVLGLIYSGYSNEQIATELQVAATTIKTHIRNLYQKIGVNNRAESIEYTRHLLTLMGYSN</sequence>
<dbReference type="Pfam" id="PF25873">
    <property type="entry name" value="WHD_MalT"/>
    <property type="match status" value="1"/>
</dbReference>
<keyword evidence="6 8" id="KW-0804">Transcription</keyword>
<dbReference type="InterPro" id="IPR000792">
    <property type="entry name" value="Tscrpt_reg_LuxR_C"/>
</dbReference>
<dbReference type="SMART" id="SM00421">
    <property type="entry name" value="HTH_LUXR"/>
    <property type="match status" value="1"/>
</dbReference>
<dbReference type="Gene3D" id="3.40.50.300">
    <property type="entry name" value="P-loop containing nucleotide triphosphate hydrolases"/>
    <property type="match status" value="1"/>
</dbReference>
<dbReference type="Gene3D" id="1.25.40.10">
    <property type="entry name" value="Tetratricopeptide repeat domain"/>
    <property type="match status" value="1"/>
</dbReference>